<evidence type="ECO:0000313" key="1">
    <source>
        <dbReference type="EMBL" id="BCU03582.1"/>
    </source>
</evidence>
<proteinExistence type="predicted"/>
<sequence>MFPLFSPSVCDGTKHVGRLAASVRAIDAARCLSCRRSFLSSSFCVCARACFSMALLFLVAFVDKGTPSIDSKAAAFSKMATEPFFLVVVLCFRDQNTRSAFLDGRPCAGVGAPICLPRPMPSSSPPSLSAACIFFADAMAPSFFFALLSASNVHSERDAPLFFFRCRLVVPSPLWRSGLRRKKKQGMGWRRKT</sequence>
<accession>A0A811BRY5</accession>
<name>A0A811BRY5_9VIRU</name>
<reference evidence="1" key="1">
    <citation type="submission" date="2021-04" db="EMBL/GenBank/DDBJ databases">
        <title>Draft Genome Sequence of Pandoravirus japonicus, Isolated from the Sabaishi River of Niigata, Japan.</title>
        <authorList>
            <person name="Hosokawa N."/>
            <person name="Takahashi H."/>
            <person name="Aoki K."/>
            <person name="Takemura M."/>
        </authorList>
    </citation>
    <scope>NUCLEOTIDE SEQUENCE</scope>
</reference>
<protein>
    <submittedName>
        <fullName evidence="1">Uncharacterized protein</fullName>
    </submittedName>
</protein>
<dbReference type="EMBL" id="LC625835">
    <property type="protein sequence ID" value="BCU03582.1"/>
    <property type="molecule type" value="Genomic_DNA"/>
</dbReference>
<dbReference type="Proteomes" id="UP001253637">
    <property type="component" value="Segment"/>
</dbReference>
<evidence type="ECO:0000313" key="2">
    <source>
        <dbReference type="Proteomes" id="UP001253637"/>
    </source>
</evidence>
<organism evidence="1 2">
    <name type="scientific">Pandoravirus japonicus</name>
    <dbReference type="NCBI Taxonomy" id="2823154"/>
    <lineage>
        <taxon>Viruses</taxon>
        <taxon>Pandoravirus</taxon>
    </lineage>
</organism>